<dbReference type="GO" id="GO:0008713">
    <property type="term" value="F:ADP-heptose-lipopolysaccharide heptosyltransferase activity"/>
    <property type="evidence" value="ECO:0007669"/>
    <property type="project" value="TreeGrafter"/>
</dbReference>
<evidence type="ECO:0008006" key="5">
    <source>
        <dbReference type="Google" id="ProtNLM"/>
    </source>
</evidence>
<evidence type="ECO:0000256" key="2">
    <source>
        <dbReference type="ARBA" id="ARBA00022679"/>
    </source>
</evidence>
<dbReference type="InterPro" id="IPR051199">
    <property type="entry name" value="LPS_LOS_Heptosyltrfase"/>
</dbReference>
<dbReference type="AlphaFoldDB" id="A0A1G2S446"/>
<dbReference type="Pfam" id="PF01075">
    <property type="entry name" value="Glyco_transf_9"/>
    <property type="match status" value="1"/>
</dbReference>
<dbReference type="InterPro" id="IPR002201">
    <property type="entry name" value="Glyco_trans_9"/>
</dbReference>
<dbReference type="SUPFAM" id="SSF53756">
    <property type="entry name" value="UDP-Glycosyltransferase/glycogen phosphorylase"/>
    <property type="match status" value="1"/>
</dbReference>
<gene>
    <name evidence="3" type="ORF">A2675_01395</name>
</gene>
<comment type="caution">
    <text evidence="3">The sequence shown here is derived from an EMBL/GenBank/DDBJ whole genome shotgun (WGS) entry which is preliminary data.</text>
</comment>
<dbReference type="STRING" id="1802723.A2675_01395"/>
<evidence type="ECO:0000313" key="4">
    <source>
        <dbReference type="Proteomes" id="UP000176997"/>
    </source>
</evidence>
<keyword evidence="1" id="KW-0328">Glycosyltransferase</keyword>
<dbReference type="PANTHER" id="PTHR30160">
    <property type="entry name" value="TETRAACYLDISACCHARIDE 4'-KINASE-RELATED"/>
    <property type="match status" value="1"/>
</dbReference>
<evidence type="ECO:0000313" key="3">
    <source>
        <dbReference type="EMBL" id="OHA79880.1"/>
    </source>
</evidence>
<dbReference type="Gene3D" id="3.40.50.2000">
    <property type="entry name" value="Glycogen Phosphorylase B"/>
    <property type="match status" value="1"/>
</dbReference>
<dbReference type="GO" id="GO:0005829">
    <property type="term" value="C:cytosol"/>
    <property type="evidence" value="ECO:0007669"/>
    <property type="project" value="TreeGrafter"/>
</dbReference>
<organism evidence="3 4">
    <name type="scientific">Candidatus Yonathbacteria bacterium RIFCSPHIGHO2_01_FULL_51_10</name>
    <dbReference type="NCBI Taxonomy" id="1802723"/>
    <lineage>
        <taxon>Bacteria</taxon>
        <taxon>Candidatus Yonathiibacteriota</taxon>
    </lineage>
</organism>
<dbReference type="Proteomes" id="UP000176997">
    <property type="component" value="Unassembled WGS sequence"/>
</dbReference>
<protein>
    <recommendedName>
        <fullName evidence="5">Glycosyl transferase family 9</fullName>
    </recommendedName>
</protein>
<accession>A0A1G2S446</accession>
<dbReference type="GO" id="GO:0009244">
    <property type="term" value="P:lipopolysaccharide core region biosynthetic process"/>
    <property type="evidence" value="ECO:0007669"/>
    <property type="project" value="TreeGrafter"/>
</dbReference>
<dbReference type="EMBL" id="MHUS01000040">
    <property type="protein sequence ID" value="OHA79880.1"/>
    <property type="molecule type" value="Genomic_DNA"/>
</dbReference>
<sequence>MRNVLYFLNGSIGDFLMALFLMENIHMSPNGGDTRLFVVTPRNKKLFQALARAYPYVNLIEASRSTPYGLAVLARFIFTKNIVMLPPTPGTLPLRAKIIAKLLALMPESTTLGFIGKKGEKEGWFDHGLVFDTSVPYHATMIALAREAGFSAVKEKPTFTHKKDTAVLARYQLTEKNYTVIHPCAATEGRGMYDEELARLILAVSEKSGLPVMVTGGTNDRERIGGILNGHAFPNAVHNCAGELSVDDLVNVLAGARWYIGVDTGITHLASFLRVPTLVIAHHGTPHWLPFYNENAHILYTVDGCAHNINEGKGHLEECRTGRVRPLLRVPEGVYMGAVDEFYGSSI</sequence>
<proteinExistence type="predicted"/>
<evidence type="ECO:0000256" key="1">
    <source>
        <dbReference type="ARBA" id="ARBA00022676"/>
    </source>
</evidence>
<keyword evidence="2" id="KW-0808">Transferase</keyword>
<reference evidence="3 4" key="1">
    <citation type="journal article" date="2016" name="Nat. Commun.">
        <title>Thousands of microbial genomes shed light on interconnected biogeochemical processes in an aquifer system.</title>
        <authorList>
            <person name="Anantharaman K."/>
            <person name="Brown C.T."/>
            <person name="Hug L.A."/>
            <person name="Sharon I."/>
            <person name="Castelle C.J."/>
            <person name="Probst A.J."/>
            <person name="Thomas B.C."/>
            <person name="Singh A."/>
            <person name="Wilkins M.J."/>
            <person name="Karaoz U."/>
            <person name="Brodie E.L."/>
            <person name="Williams K.H."/>
            <person name="Hubbard S.S."/>
            <person name="Banfield J.F."/>
        </authorList>
    </citation>
    <scope>NUCLEOTIDE SEQUENCE [LARGE SCALE GENOMIC DNA]</scope>
</reference>
<name>A0A1G2S446_9BACT</name>